<dbReference type="Proteomes" id="UP000237673">
    <property type="component" value="Chromosome"/>
</dbReference>
<dbReference type="GeneID" id="84632578"/>
<dbReference type="RefSeq" id="WP_084969934.1">
    <property type="nucleotide sequence ID" value="NZ_CAXOMJ010000006.1"/>
</dbReference>
<accession>A0ABM6RY01</accession>
<name>A0ABM6RY01_9GAMM</name>
<keyword evidence="3" id="KW-1185">Reference proteome</keyword>
<sequence>MNWKKLCLALLYSGFCFFNIAYLSYFKEEQYIGDEGINTVCDAMQYLVVDDSRDFTAPLTLLMILPLLWFSLCRKHRALYLMLLSILLLAFWYWCFFGRLQFC</sequence>
<evidence type="ECO:0000313" key="2">
    <source>
        <dbReference type="EMBL" id="AUY23973.1"/>
    </source>
</evidence>
<feature type="transmembrane region" description="Helical" evidence="1">
    <location>
        <begin position="79"/>
        <end position="100"/>
    </location>
</feature>
<feature type="transmembrane region" description="Helical" evidence="1">
    <location>
        <begin position="55"/>
        <end position="72"/>
    </location>
</feature>
<proteinExistence type="predicted"/>
<gene>
    <name evidence="2" type="ORF">C2E16_02960</name>
</gene>
<organism evidence="2 3">
    <name type="scientific">Mixta calida</name>
    <dbReference type="NCBI Taxonomy" id="665913"/>
    <lineage>
        <taxon>Bacteria</taxon>
        <taxon>Pseudomonadati</taxon>
        <taxon>Pseudomonadota</taxon>
        <taxon>Gammaproteobacteria</taxon>
        <taxon>Enterobacterales</taxon>
        <taxon>Erwiniaceae</taxon>
        <taxon>Mixta</taxon>
    </lineage>
</organism>
<reference evidence="2 3" key="1">
    <citation type="submission" date="2018-01" db="EMBL/GenBank/DDBJ databases">
        <title>Complete and assembled Genome of Pantoea calida DSM22759T.</title>
        <authorList>
            <person name="Stevens M.J.A."/>
            <person name="Zurfluh K."/>
            <person name="Stephan R."/>
        </authorList>
    </citation>
    <scope>NUCLEOTIDE SEQUENCE [LARGE SCALE GENOMIC DNA]</scope>
    <source>
        <strain evidence="2 3">DSM 22759</strain>
    </source>
</reference>
<evidence type="ECO:0000256" key="1">
    <source>
        <dbReference type="SAM" id="Phobius"/>
    </source>
</evidence>
<dbReference type="Pfam" id="PF10840">
    <property type="entry name" value="DUF2645"/>
    <property type="match status" value="1"/>
</dbReference>
<evidence type="ECO:0000313" key="3">
    <source>
        <dbReference type="Proteomes" id="UP000237673"/>
    </source>
</evidence>
<keyword evidence="1" id="KW-1133">Transmembrane helix</keyword>
<dbReference type="EMBL" id="CP026378">
    <property type="protein sequence ID" value="AUY23973.1"/>
    <property type="molecule type" value="Genomic_DNA"/>
</dbReference>
<protein>
    <submittedName>
        <fullName evidence="2">DUF2645 domain-containing protein</fullName>
    </submittedName>
</protein>
<dbReference type="InterPro" id="IPR022553">
    <property type="entry name" value="DUF2645"/>
</dbReference>
<keyword evidence="1" id="KW-0812">Transmembrane</keyword>
<keyword evidence="1" id="KW-0472">Membrane</keyword>